<dbReference type="PANTHER" id="PTHR40072">
    <property type="entry name" value="MOLYBDOPTERIN-GUANINE DINUCLEOTIDE BIOSYNTHESIS ADAPTER PROTEIN-RELATED"/>
    <property type="match status" value="1"/>
</dbReference>
<evidence type="ECO:0000313" key="3">
    <source>
        <dbReference type="Proteomes" id="UP000447876"/>
    </source>
</evidence>
<name>A0A7X2Z4T2_9BACL</name>
<dbReference type="PANTHER" id="PTHR40072:SF1">
    <property type="entry name" value="MOLYBDOPTERIN-GUANINE DINUCLEOTIDE BIOSYNTHESIS ADAPTER PROTEIN"/>
    <property type="match status" value="1"/>
</dbReference>
<dbReference type="NCBIfam" id="TIGR00176">
    <property type="entry name" value="mobB"/>
    <property type="match status" value="1"/>
</dbReference>
<dbReference type="GO" id="GO:0006777">
    <property type="term" value="P:Mo-molybdopterin cofactor biosynthetic process"/>
    <property type="evidence" value="ECO:0007669"/>
    <property type="project" value="InterPro"/>
</dbReference>
<organism evidence="2 3">
    <name type="scientific">Paenibacillus woosongensis</name>
    <dbReference type="NCBI Taxonomy" id="307580"/>
    <lineage>
        <taxon>Bacteria</taxon>
        <taxon>Bacillati</taxon>
        <taxon>Bacillota</taxon>
        <taxon>Bacilli</taxon>
        <taxon>Bacillales</taxon>
        <taxon>Paenibacillaceae</taxon>
        <taxon>Paenibacillus</taxon>
    </lineage>
</organism>
<dbReference type="Proteomes" id="UP000447876">
    <property type="component" value="Unassembled WGS sequence"/>
</dbReference>
<evidence type="ECO:0000259" key="1">
    <source>
        <dbReference type="Pfam" id="PF03205"/>
    </source>
</evidence>
<dbReference type="CDD" id="cd03116">
    <property type="entry name" value="MobB"/>
    <property type="match status" value="1"/>
</dbReference>
<dbReference type="EMBL" id="WNZW01000013">
    <property type="protein sequence ID" value="MUG47495.1"/>
    <property type="molecule type" value="Genomic_DNA"/>
</dbReference>
<reference evidence="2 3" key="1">
    <citation type="submission" date="2019-11" db="EMBL/GenBank/DDBJ databases">
        <title>Draft genome sequences of five Paenibacillus species of dairy origin.</title>
        <authorList>
            <person name="Olajide A.M."/>
            <person name="Chen S."/>
            <person name="Lapointe G."/>
        </authorList>
    </citation>
    <scope>NUCLEOTIDE SEQUENCE [LARGE SCALE GENOMIC DNA]</scope>
    <source>
        <strain evidence="2 3">12CR55</strain>
    </source>
</reference>
<dbReference type="AlphaFoldDB" id="A0A7X2Z4T2"/>
<dbReference type="RefSeq" id="WP_155612872.1">
    <property type="nucleotide sequence ID" value="NZ_WNZW01000013.1"/>
</dbReference>
<dbReference type="Gene3D" id="3.40.50.300">
    <property type="entry name" value="P-loop containing nucleotide triphosphate hydrolases"/>
    <property type="match status" value="1"/>
</dbReference>
<feature type="domain" description="Molybdopterin-guanine dinucleotide biosynthesis protein B (MobB)" evidence="1">
    <location>
        <begin position="3"/>
        <end position="126"/>
    </location>
</feature>
<dbReference type="GO" id="GO:0005525">
    <property type="term" value="F:GTP binding"/>
    <property type="evidence" value="ECO:0007669"/>
    <property type="project" value="InterPro"/>
</dbReference>
<comment type="caution">
    <text evidence="2">The sequence shown here is derived from an EMBL/GenBank/DDBJ whole genome shotgun (WGS) entry which is preliminary data.</text>
</comment>
<dbReference type="SUPFAM" id="SSF52540">
    <property type="entry name" value="P-loop containing nucleoside triphosphate hydrolases"/>
    <property type="match status" value="1"/>
</dbReference>
<accession>A0A7X2Z4T2</accession>
<gene>
    <name evidence="2" type="primary">mobB</name>
    <name evidence="2" type="ORF">GNP95_21325</name>
</gene>
<dbReference type="Pfam" id="PF03205">
    <property type="entry name" value="MobB"/>
    <property type="match status" value="1"/>
</dbReference>
<dbReference type="InterPro" id="IPR052539">
    <property type="entry name" value="MGD_biosynthesis_adapter"/>
</dbReference>
<evidence type="ECO:0000313" key="2">
    <source>
        <dbReference type="EMBL" id="MUG47495.1"/>
    </source>
</evidence>
<proteinExistence type="predicted"/>
<sequence length="175" mass="19483">MPVIQIVGYKNSGKTTLIGKLLEIFNAMNLRVAVIKHDIHGFEADRESTDTFRHRRAGAVATAITSPWRTAIIEERETVLSGLINHFEAYDLTIVEGFKQEDYPKIVLIRSREDLPLLEELTEIRAAVFRQDAGNCLDNNGTGGVLAGSDLPCYHIDDVEELAKLIIVSVLSLNH</sequence>
<protein>
    <submittedName>
        <fullName evidence="2">Molybdopterin-guanine dinucleotide biosynthesis protein B</fullName>
    </submittedName>
</protein>
<dbReference type="OrthoDB" id="9786803at2"/>
<dbReference type="InterPro" id="IPR027417">
    <property type="entry name" value="P-loop_NTPase"/>
</dbReference>
<dbReference type="InterPro" id="IPR004435">
    <property type="entry name" value="MobB_dom"/>
</dbReference>